<feature type="non-terminal residue" evidence="4">
    <location>
        <position position="1"/>
    </location>
</feature>
<dbReference type="GO" id="GO:0006955">
    <property type="term" value="P:immune response"/>
    <property type="evidence" value="ECO:0007669"/>
    <property type="project" value="TreeGrafter"/>
</dbReference>
<dbReference type="PANTHER" id="PTHR11481">
    <property type="entry name" value="IMMUNOGLOBULIN FC RECEPTOR"/>
    <property type="match status" value="1"/>
</dbReference>
<proteinExistence type="predicted"/>
<evidence type="ECO:0000259" key="3">
    <source>
        <dbReference type="PROSITE" id="PS50835"/>
    </source>
</evidence>
<dbReference type="EMBL" id="VWYI01011842">
    <property type="protein sequence ID" value="NXQ54897.1"/>
    <property type="molecule type" value="Genomic_DNA"/>
</dbReference>
<evidence type="ECO:0000256" key="2">
    <source>
        <dbReference type="ARBA" id="ARBA00023157"/>
    </source>
</evidence>
<evidence type="ECO:0000256" key="1">
    <source>
        <dbReference type="ARBA" id="ARBA00022729"/>
    </source>
</evidence>
<comment type="caution">
    <text evidence="4">The sequence shown here is derived from an EMBL/GenBank/DDBJ whole genome shotgun (WGS) entry which is preliminary data.</text>
</comment>
<dbReference type="PANTHER" id="PTHR11481:SF64">
    <property type="entry name" value="FC RECEPTOR-LIKE PROTEIN 4"/>
    <property type="match status" value="1"/>
</dbReference>
<evidence type="ECO:0000313" key="5">
    <source>
        <dbReference type="Proteomes" id="UP000554720"/>
    </source>
</evidence>
<dbReference type="InterPro" id="IPR007110">
    <property type="entry name" value="Ig-like_dom"/>
</dbReference>
<organism evidence="4 5">
    <name type="scientific">Anthoscopus minutus</name>
    <name type="common">Southern penduline-tit</name>
    <dbReference type="NCBI Taxonomy" id="156561"/>
    <lineage>
        <taxon>Eukaryota</taxon>
        <taxon>Metazoa</taxon>
        <taxon>Chordata</taxon>
        <taxon>Craniata</taxon>
        <taxon>Vertebrata</taxon>
        <taxon>Euteleostomi</taxon>
        <taxon>Archelosauria</taxon>
        <taxon>Archosauria</taxon>
        <taxon>Dinosauria</taxon>
        <taxon>Saurischia</taxon>
        <taxon>Theropoda</taxon>
        <taxon>Coelurosauria</taxon>
        <taxon>Aves</taxon>
        <taxon>Neognathae</taxon>
        <taxon>Neoaves</taxon>
        <taxon>Telluraves</taxon>
        <taxon>Australaves</taxon>
        <taxon>Passeriformes</taxon>
        <taxon>Paridae</taxon>
        <taxon>Anthoscopus</taxon>
    </lineage>
</organism>
<evidence type="ECO:0000313" key="4">
    <source>
        <dbReference type="EMBL" id="NXQ54897.1"/>
    </source>
</evidence>
<keyword evidence="1" id="KW-0732">Signal</keyword>
<dbReference type="Proteomes" id="UP000554720">
    <property type="component" value="Unassembled WGS sequence"/>
</dbReference>
<name>A0A7L2DYS2_ANTMN</name>
<protein>
    <submittedName>
        <fullName evidence="4">FCRLA protein</fullName>
    </submittedName>
</protein>
<keyword evidence="2" id="KW-1015">Disulfide bond</keyword>
<sequence>PPRVTLEGDTVTLHCRGWWDTPVTEVRFYREDEDLSRPLGGSELSLSPLELQHSGRYRCEGRLGSWGWKESAAVTVTVHGEHPAPNTPP</sequence>
<keyword evidence="5" id="KW-1185">Reference proteome</keyword>
<gene>
    <name evidence="4" type="primary">Fcrla</name>
    <name evidence="4" type="ORF">ANTMIN_R14555</name>
</gene>
<dbReference type="Pfam" id="PF13895">
    <property type="entry name" value="Ig_2"/>
    <property type="match status" value="1"/>
</dbReference>
<dbReference type="Gene3D" id="2.60.40.10">
    <property type="entry name" value="Immunoglobulins"/>
    <property type="match status" value="1"/>
</dbReference>
<dbReference type="SMART" id="SM00409">
    <property type="entry name" value="IG"/>
    <property type="match status" value="1"/>
</dbReference>
<dbReference type="InterPro" id="IPR013783">
    <property type="entry name" value="Ig-like_fold"/>
</dbReference>
<dbReference type="PROSITE" id="PS50835">
    <property type="entry name" value="IG_LIKE"/>
    <property type="match status" value="1"/>
</dbReference>
<accession>A0A7L2DYS2</accession>
<dbReference type="InterPro" id="IPR036179">
    <property type="entry name" value="Ig-like_dom_sf"/>
</dbReference>
<dbReference type="GO" id="GO:0004888">
    <property type="term" value="F:transmembrane signaling receptor activity"/>
    <property type="evidence" value="ECO:0007669"/>
    <property type="project" value="TreeGrafter"/>
</dbReference>
<dbReference type="AlphaFoldDB" id="A0A7L2DYS2"/>
<dbReference type="GO" id="GO:0009897">
    <property type="term" value="C:external side of plasma membrane"/>
    <property type="evidence" value="ECO:0007669"/>
    <property type="project" value="TreeGrafter"/>
</dbReference>
<dbReference type="InterPro" id="IPR050488">
    <property type="entry name" value="Ig_Fc_receptor"/>
</dbReference>
<dbReference type="SUPFAM" id="SSF48726">
    <property type="entry name" value="Immunoglobulin"/>
    <property type="match status" value="1"/>
</dbReference>
<dbReference type="OrthoDB" id="6151406at2759"/>
<dbReference type="InterPro" id="IPR003598">
    <property type="entry name" value="Ig_sub2"/>
</dbReference>
<dbReference type="InterPro" id="IPR003599">
    <property type="entry name" value="Ig_sub"/>
</dbReference>
<reference evidence="4 5" key="1">
    <citation type="submission" date="2019-09" db="EMBL/GenBank/DDBJ databases">
        <title>Bird 10,000 Genomes (B10K) Project - Family phase.</title>
        <authorList>
            <person name="Zhang G."/>
        </authorList>
    </citation>
    <scope>NUCLEOTIDE SEQUENCE [LARGE SCALE GENOMIC DNA]</scope>
    <source>
        <strain evidence="4">B10K-DU-011-42</strain>
        <tissue evidence="4">Muscle</tissue>
    </source>
</reference>
<dbReference type="SMART" id="SM00408">
    <property type="entry name" value="IGc2"/>
    <property type="match status" value="1"/>
</dbReference>
<feature type="domain" description="Ig-like" evidence="3">
    <location>
        <begin position="1"/>
        <end position="75"/>
    </location>
</feature>
<feature type="non-terminal residue" evidence="4">
    <location>
        <position position="89"/>
    </location>
</feature>
<dbReference type="GO" id="GO:0007166">
    <property type="term" value="P:cell surface receptor signaling pathway"/>
    <property type="evidence" value="ECO:0007669"/>
    <property type="project" value="TreeGrafter"/>
</dbReference>